<evidence type="ECO:0000313" key="1">
    <source>
        <dbReference type="EMBL" id="KAH9330737.1"/>
    </source>
</evidence>
<gene>
    <name evidence="1" type="ORF">KI387_002845</name>
</gene>
<proteinExistence type="predicted"/>
<sequence>MHSDSSLEGVDSMIKDVSTPPLAGHIPIKSIAVVLLISVDARNEEWIMVDRKKKGNTKSISTTILDK</sequence>
<evidence type="ECO:0000313" key="2">
    <source>
        <dbReference type="Proteomes" id="UP000824469"/>
    </source>
</evidence>
<comment type="caution">
    <text evidence="1">The sequence shown here is derived from an EMBL/GenBank/DDBJ whole genome shotgun (WGS) entry which is preliminary data.</text>
</comment>
<protein>
    <submittedName>
        <fullName evidence="1">Uncharacterized protein</fullName>
    </submittedName>
</protein>
<feature type="non-terminal residue" evidence="1">
    <location>
        <position position="67"/>
    </location>
</feature>
<reference evidence="1 2" key="1">
    <citation type="journal article" date="2021" name="Nat. Plants">
        <title>The Taxus genome provides insights into paclitaxel biosynthesis.</title>
        <authorList>
            <person name="Xiong X."/>
            <person name="Gou J."/>
            <person name="Liao Q."/>
            <person name="Li Y."/>
            <person name="Zhou Q."/>
            <person name="Bi G."/>
            <person name="Li C."/>
            <person name="Du R."/>
            <person name="Wang X."/>
            <person name="Sun T."/>
            <person name="Guo L."/>
            <person name="Liang H."/>
            <person name="Lu P."/>
            <person name="Wu Y."/>
            <person name="Zhang Z."/>
            <person name="Ro D.K."/>
            <person name="Shang Y."/>
            <person name="Huang S."/>
            <person name="Yan J."/>
        </authorList>
    </citation>
    <scope>NUCLEOTIDE SEQUENCE [LARGE SCALE GENOMIC DNA]</scope>
    <source>
        <strain evidence="1">Ta-2019</strain>
    </source>
</reference>
<dbReference type="EMBL" id="JAHRHJ020000001">
    <property type="protein sequence ID" value="KAH9330737.1"/>
    <property type="molecule type" value="Genomic_DNA"/>
</dbReference>
<name>A0AA38GZD0_TAXCH</name>
<organism evidence="1 2">
    <name type="scientific">Taxus chinensis</name>
    <name type="common">Chinese yew</name>
    <name type="synonym">Taxus wallichiana var. chinensis</name>
    <dbReference type="NCBI Taxonomy" id="29808"/>
    <lineage>
        <taxon>Eukaryota</taxon>
        <taxon>Viridiplantae</taxon>
        <taxon>Streptophyta</taxon>
        <taxon>Embryophyta</taxon>
        <taxon>Tracheophyta</taxon>
        <taxon>Spermatophyta</taxon>
        <taxon>Pinopsida</taxon>
        <taxon>Pinidae</taxon>
        <taxon>Conifers II</taxon>
        <taxon>Cupressales</taxon>
        <taxon>Taxaceae</taxon>
        <taxon>Taxus</taxon>
    </lineage>
</organism>
<dbReference type="Proteomes" id="UP000824469">
    <property type="component" value="Unassembled WGS sequence"/>
</dbReference>
<dbReference type="AlphaFoldDB" id="A0AA38GZD0"/>
<keyword evidence="2" id="KW-1185">Reference proteome</keyword>
<accession>A0AA38GZD0</accession>